<accession>A0A7Y8GSF4</accession>
<dbReference type="Pfam" id="PF13997">
    <property type="entry name" value="YqjK"/>
    <property type="match status" value="1"/>
</dbReference>
<gene>
    <name evidence="1" type="ORF">F3K02_02010</name>
</gene>
<organism evidence="1 2">
    <name type="scientific">Hydrogenophaga aromaticivorans</name>
    <dbReference type="NCBI Taxonomy" id="2610898"/>
    <lineage>
        <taxon>Bacteria</taxon>
        <taxon>Pseudomonadati</taxon>
        <taxon>Pseudomonadota</taxon>
        <taxon>Betaproteobacteria</taxon>
        <taxon>Burkholderiales</taxon>
        <taxon>Comamonadaceae</taxon>
        <taxon>Hydrogenophaga</taxon>
    </lineage>
</organism>
<dbReference type="EMBL" id="VYGV01000003">
    <property type="protein sequence ID" value="NWF44029.1"/>
    <property type="molecule type" value="Genomic_DNA"/>
</dbReference>
<proteinExistence type="predicted"/>
<dbReference type="InterPro" id="IPR025612">
    <property type="entry name" value="YqjK"/>
</dbReference>
<dbReference type="AlphaFoldDB" id="A0A7Y8GSF4"/>
<evidence type="ECO:0000313" key="2">
    <source>
        <dbReference type="Proteomes" id="UP000545507"/>
    </source>
</evidence>
<dbReference type="Proteomes" id="UP000545507">
    <property type="component" value="Unassembled WGS sequence"/>
</dbReference>
<name>A0A7Y8GSF4_9BURK</name>
<protein>
    <recommendedName>
        <fullName evidence="3">YqjK-like protein</fullName>
    </recommendedName>
</protein>
<evidence type="ECO:0008006" key="3">
    <source>
        <dbReference type="Google" id="ProtNLM"/>
    </source>
</evidence>
<sequence>MNANEPDRREQLARRRELLVQRSGQLRREVVEQLQVVEPALMWADRLQDAWRWLRANPLAVAGAALTVAVWRPRRSLALALKVWSAWRLLRRARSVGNASLSLL</sequence>
<comment type="caution">
    <text evidence="1">The sequence shown here is derived from an EMBL/GenBank/DDBJ whole genome shotgun (WGS) entry which is preliminary data.</text>
</comment>
<keyword evidence="2" id="KW-1185">Reference proteome</keyword>
<dbReference type="RefSeq" id="WP_177132811.1">
    <property type="nucleotide sequence ID" value="NZ_VYGV01000003.1"/>
</dbReference>
<reference evidence="1 2" key="1">
    <citation type="submission" date="2019-09" db="EMBL/GenBank/DDBJ databases">
        <title>Hydrogenophaga aromatica sp. nov., isolated from a para-xylene-degrading enrichment culture.</title>
        <authorList>
            <person name="Tancsics A."/>
            <person name="Banerjee S."/>
        </authorList>
    </citation>
    <scope>NUCLEOTIDE SEQUENCE [LARGE SCALE GENOMIC DNA]</scope>
    <source>
        <strain evidence="1 2">D2P1</strain>
    </source>
</reference>
<evidence type="ECO:0000313" key="1">
    <source>
        <dbReference type="EMBL" id="NWF44029.1"/>
    </source>
</evidence>